<dbReference type="InterPro" id="IPR003439">
    <property type="entry name" value="ABC_transporter-like_ATP-bd"/>
</dbReference>
<evidence type="ECO:0000256" key="1">
    <source>
        <dbReference type="ARBA" id="ARBA00022741"/>
    </source>
</evidence>
<organism evidence="4">
    <name type="scientific">marine sediment metagenome</name>
    <dbReference type="NCBI Taxonomy" id="412755"/>
    <lineage>
        <taxon>unclassified sequences</taxon>
        <taxon>metagenomes</taxon>
        <taxon>ecological metagenomes</taxon>
    </lineage>
</organism>
<dbReference type="SMART" id="SM00382">
    <property type="entry name" value="AAA"/>
    <property type="match status" value="1"/>
</dbReference>
<keyword evidence="2" id="KW-0067">ATP-binding</keyword>
<dbReference type="Gene3D" id="3.40.50.300">
    <property type="entry name" value="P-loop containing nucleotide triphosphate hydrolases"/>
    <property type="match status" value="1"/>
</dbReference>
<name>X0UJ51_9ZZZZ</name>
<keyword evidence="1" id="KW-0547">Nucleotide-binding</keyword>
<dbReference type="PROSITE" id="PS50893">
    <property type="entry name" value="ABC_TRANSPORTER_2"/>
    <property type="match status" value="1"/>
</dbReference>
<dbReference type="SUPFAM" id="SSF52540">
    <property type="entry name" value="P-loop containing nucleoside triphosphate hydrolases"/>
    <property type="match status" value="1"/>
</dbReference>
<dbReference type="PANTHER" id="PTHR43158:SF10">
    <property type="entry name" value="ABC TRANSPORTER ATP-BINDING PROTEIN YTRB"/>
    <property type="match status" value="1"/>
</dbReference>
<protein>
    <recommendedName>
        <fullName evidence="3">ABC transporter domain-containing protein</fullName>
    </recommendedName>
</protein>
<comment type="caution">
    <text evidence="4">The sequence shown here is derived from an EMBL/GenBank/DDBJ whole genome shotgun (WGS) entry which is preliminary data.</text>
</comment>
<evidence type="ECO:0000313" key="4">
    <source>
        <dbReference type="EMBL" id="GAG05635.1"/>
    </source>
</evidence>
<accession>X0UJ51</accession>
<dbReference type="Pfam" id="PF00005">
    <property type="entry name" value="ABC_tran"/>
    <property type="match status" value="1"/>
</dbReference>
<dbReference type="PANTHER" id="PTHR43158">
    <property type="entry name" value="SKFA PEPTIDE EXPORT ATP-BINDING PROTEIN SKFE"/>
    <property type="match status" value="1"/>
</dbReference>
<proteinExistence type="predicted"/>
<dbReference type="GO" id="GO:0016887">
    <property type="term" value="F:ATP hydrolysis activity"/>
    <property type="evidence" value="ECO:0007669"/>
    <property type="project" value="InterPro"/>
</dbReference>
<dbReference type="GO" id="GO:0005524">
    <property type="term" value="F:ATP binding"/>
    <property type="evidence" value="ECO:0007669"/>
    <property type="project" value="UniProtKB-KW"/>
</dbReference>
<dbReference type="InterPro" id="IPR027417">
    <property type="entry name" value="P-loop_NTPase"/>
</dbReference>
<dbReference type="EMBL" id="BARS01029534">
    <property type="protein sequence ID" value="GAG05635.1"/>
    <property type="molecule type" value="Genomic_DNA"/>
</dbReference>
<feature type="domain" description="ABC transporter" evidence="3">
    <location>
        <begin position="2"/>
        <end position="222"/>
    </location>
</feature>
<dbReference type="InterPro" id="IPR003593">
    <property type="entry name" value="AAA+_ATPase"/>
</dbReference>
<evidence type="ECO:0000256" key="2">
    <source>
        <dbReference type="ARBA" id="ARBA00022840"/>
    </source>
</evidence>
<reference evidence="4" key="1">
    <citation type="journal article" date="2014" name="Front. Microbiol.">
        <title>High frequency of phylogenetically diverse reductive dehalogenase-homologous genes in deep subseafloor sedimentary metagenomes.</title>
        <authorList>
            <person name="Kawai M."/>
            <person name="Futagami T."/>
            <person name="Toyoda A."/>
            <person name="Takaki Y."/>
            <person name="Nishi S."/>
            <person name="Hori S."/>
            <person name="Arai W."/>
            <person name="Tsubouchi T."/>
            <person name="Morono Y."/>
            <person name="Uchiyama I."/>
            <person name="Ito T."/>
            <person name="Fujiyama A."/>
            <person name="Inagaki F."/>
            <person name="Takami H."/>
        </authorList>
    </citation>
    <scope>NUCLEOTIDE SEQUENCE</scope>
    <source>
        <strain evidence="4">Expedition CK06-06</strain>
    </source>
</reference>
<evidence type="ECO:0000259" key="3">
    <source>
        <dbReference type="PROSITE" id="PS50893"/>
    </source>
</evidence>
<sequence>MLTIKDLSFSYGKLKVFKHFNLRVPEGQVCLITGINGVGKSTLLRLISGVLFPAKGEIVFDEKMGDDPRKKLGFISDILSLYESMTVAQTINLHKSVYNLSKFDDSLIRHTKIGHKQEIKELSKGQKTILHLSLILSSEPELLLIDEIIHSIDAYLRRIFLEQLIQLQSKRMLTIIMVNLNFHDIEHMVDRVILLKAGEIAVDEEIDALKAKVKKIISPTPPQLLPVLSQIDYTDHSEF</sequence>
<dbReference type="AlphaFoldDB" id="X0UJ51"/>
<feature type="non-terminal residue" evidence="4">
    <location>
        <position position="239"/>
    </location>
</feature>
<gene>
    <name evidence="4" type="ORF">S01H1_46155</name>
</gene>